<feature type="transmembrane region" description="Helical" evidence="8">
    <location>
        <begin position="614"/>
        <end position="634"/>
    </location>
</feature>
<evidence type="ECO:0000256" key="4">
    <source>
        <dbReference type="ARBA" id="ARBA00022989"/>
    </source>
</evidence>
<dbReference type="InterPro" id="IPR036770">
    <property type="entry name" value="Ankyrin_rpt-contain_sf"/>
</dbReference>
<evidence type="ECO:0000256" key="8">
    <source>
        <dbReference type="SAM" id="Phobius"/>
    </source>
</evidence>
<evidence type="ECO:0000256" key="2">
    <source>
        <dbReference type="ARBA" id="ARBA00022692"/>
    </source>
</evidence>
<evidence type="ECO:0000313" key="11">
    <source>
        <dbReference type="Proteomes" id="UP001151287"/>
    </source>
</evidence>
<keyword evidence="2 8" id="KW-0812">Transmembrane</keyword>
<keyword evidence="11" id="KW-1185">Reference proteome</keyword>
<dbReference type="Pfam" id="PF13962">
    <property type="entry name" value="PGG"/>
    <property type="match status" value="1"/>
</dbReference>
<dbReference type="Pfam" id="PF12796">
    <property type="entry name" value="Ank_2"/>
    <property type="match status" value="3"/>
</dbReference>
<keyword evidence="5 7" id="KW-0040">ANK repeat</keyword>
<dbReference type="Proteomes" id="UP001151287">
    <property type="component" value="Unassembled WGS sequence"/>
</dbReference>
<dbReference type="InterPro" id="IPR026961">
    <property type="entry name" value="PGG_dom"/>
</dbReference>
<feature type="transmembrane region" description="Helical" evidence="8">
    <location>
        <begin position="679"/>
        <end position="701"/>
    </location>
</feature>
<dbReference type="GO" id="GO:0005886">
    <property type="term" value="C:plasma membrane"/>
    <property type="evidence" value="ECO:0007669"/>
    <property type="project" value="TreeGrafter"/>
</dbReference>
<dbReference type="PANTHER" id="PTHR24186">
    <property type="entry name" value="PROTEIN PHOSPHATASE 1 REGULATORY SUBUNIT"/>
    <property type="match status" value="1"/>
</dbReference>
<feature type="repeat" description="ANK" evidence="7">
    <location>
        <begin position="303"/>
        <end position="326"/>
    </location>
</feature>
<evidence type="ECO:0000256" key="6">
    <source>
        <dbReference type="ARBA" id="ARBA00023136"/>
    </source>
</evidence>
<name>A0A9Q0HVR8_9POAL</name>
<reference evidence="10" key="1">
    <citation type="journal article" date="2022" name="Cell">
        <title>Repeat-based holocentromeres influence genome architecture and karyotype evolution.</title>
        <authorList>
            <person name="Hofstatter P.G."/>
            <person name="Thangavel G."/>
            <person name="Lux T."/>
            <person name="Neumann P."/>
            <person name="Vondrak T."/>
            <person name="Novak P."/>
            <person name="Zhang M."/>
            <person name="Costa L."/>
            <person name="Castellani M."/>
            <person name="Scott A."/>
            <person name="Toegelov H."/>
            <person name="Fuchs J."/>
            <person name="Mata-Sucre Y."/>
            <person name="Dias Y."/>
            <person name="Vanzela A.L.L."/>
            <person name="Huettel B."/>
            <person name="Almeida C.C.S."/>
            <person name="Simkova H."/>
            <person name="Souza G."/>
            <person name="Pedrosa-Harand A."/>
            <person name="Macas J."/>
            <person name="Mayer K.F.X."/>
            <person name="Houben A."/>
            <person name="Marques A."/>
        </authorList>
    </citation>
    <scope>NUCLEOTIDE SEQUENCE</scope>
    <source>
        <strain evidence="10">RhyBre1mFocal</strain>
    </source>
</reference>
<dbReference type="SUPFAM" id="SSF48403">
    <property type="entry name" value="Ankyrin repeat"/>
    <property type="match status" value="1"/>
</dbReference>
<keyword evidence="4 8" id="KW-1133">Transmembrane helix</keyword>
<gene>
    <name evidence="10" type="ORF">LUZ63_000111</name>
</gene>
<evidence type="ECO:0000256" key="3">
    <source>
        <dbReference type="ARBA" id="ARBA00022737"/>
    </source>
</evidence>
<feature type="repeat" description="ANK" evidence="7">
    <location>
        <begin position="420"/>
        <end position="453"/>
    </location>
</feature>
<dbReference type="Gene3D" id="1.25.40.20">
    <property type="entry name" value="Ankyrin repeat-containing domain"/>
    <property type="match status" value="3"/>
</dbReference>
<comment type="subcellular location">
    <subcellularLocation>
        <location evidence="1">Membrane</location>
        <topology evidence="1">Multi-pass membrane protein</topology>
    </subcellularLocation>
</comment>
<evidence type="ECO:0000256" key="7">
    <source>
        <dbReference type="PROSITE-ProRule" id="PRU00023"/>
    </source>
</evidence>
<feature type="repeat" description="ANK" evidence="7">
    <location>
        <begin position="204"/>
        <end position="236"/>
    </location>
</feature>
<accession>A0A9Q0HVR8</accession>
<evidence type="ECO:0000256" key="1">
    <source>
        <dbReference type="ARBA" id="ARBA00004141"/>
    </source>
</evidence>
<evidence type="ECO:0000256" key="5">
    <source>
        <dbReference type="ARBA" id="ARBA00023043"/>
    </source>
</evidence>
<dbReference type="PANTHER" id="PTHR24186:SF41">
    <property type="entry name" value="PGG DOMAIN-CONTAINING PROTEIN"/>
    <property type="match status" value="1"/>
</dbReference>
<protein>
    <recommendedName>
        <fullName evidence="9">PGG domain-containing protein</fullName>
    </recommendedName>
</protein>
<sequence>MPFIWDRALRKENDLEDKNLSAALQLADGDGRWQALLRPPLRNRTKIFLDEGSQLHVMCPDLYRATLSGSINRVNQLLGLAEDMTDTNDESHDVKVLLQDTPEMNSSNKQWGGRIHGDGLCTLREITAEKNTVLHIAIEQEHADLVEQLIRKDNTLLTSQNSRHETPLHLAARAGNHCIISLIVFLAQESGIGAYEVLTKRSTSGDTILHEAARYGHDDAVRVLMTVAPALSAEVNYASMSPLYLAVARKSLGAVKALLQYSDTSAVGPNQQNALHAAVLASQDMTSMLLDWNAELAYKRDASGSTPLHYAASNGDVTLVKIILDKVPLTVYIRDEEGSSPLHVAARMHHYSSITPMIDHCPDSFELRDNQGRNFLHIVAQHSGRETNLNRRELKKLVSMIRLVSQSHDMKKLVNERDNDGNTPLHLASMNGFSETILQFLQASKADSMLVNNEGKTALDHAISLRSFFLMVGTTATLSAYGAIFSPQRQDKLKSWKDEAAKWIDRTSKNLLIVSVLIATIAFSVTFNVPGSYSGDGVANLNSRIQYNIFLVLDTIAMSASVSATMLLVAAKAVSKRSTWIGFSLSLILVWISLFTIQLAFVMAVYVAGSDKTVTKYIISSISVTFFVSTVAIIRDISTPATLWTRMKFLSSTRKQTQTTRQIDVQFPNLTSYVRGSNLFIYLNLFFYIITVAILWTVPFYEKRSGH</sequence>
<proteinExistence type="predicted"/>
<dbReference type="EMBL" id="JAMQYH010000001">
    <property type="protein sequence ID" value="KAJ1700332.1"/>
    <property type="molecule type" value="Genomic_DNA"/>
</dbReference>
<keyword evidence="3" id="KW-0677">Repeat</keyword>
<feature type="transmembrane region" description="Helical" evidence="8">
    <location>
        <begin position="583"/>
        <end position="608"/>
    </location>
</feature>
<feature type="transmembrane region" description="Helical" evidence="8">
    <location>
        <begin position="549"/>
        <end position="571"/>
    </location>
</feature>
<keyword evidence="6 8" id="KW-0472">Membrane</keyword>
<feature type="transmembrane region" description="Helical" evidence="8">
    <location>
        <begin position="468"/>
        <end position="487"/>
    </location>
</feature>
<dbReference type="PROSITE" id="PS50088">
    <property type="entry name" value="ANK_REPEAT"/>
    <property type="match status" value="3"/>
</dbReference>
<dbReference type="InterPro" id="IPR002110">
    <property type="entry name" value="Ankyrin_rpt"/>
</dbReference>
<dbReference type="AlphaFoldDB" id="A0A9Q0HVR8"/>
<dbReference type="SUPFAM" id="SSF140860">
    <property type="entry name" value="Pseudo ankyrin repeat-like"/>
    <property type="match status" value="1"/>
</dbReference>
<dbReference type="PROSITE" id="PS50297">
    <property type="entry name" value="ANK_REP_REGION"/>
    <property type="match status" value="3"/>
</dbReference>
<evidence type="ECO:0000313" key="10">
    <source>
        <dbReference type="EMBL" id="KAJ1700332.1"/>
    </source>
</evidence>
<feature type="transmembrane region" description="Helical" evidence="8">
    <location>
        <begin position="511"/>
        <end position="529"/>
    </location>
</feature>
<organism evidence="10 11">
    <name type="scientific">Rhynchospora breviuscula</name>
    <dbReference type="NCBI Taxonomy" id="2022672"/>
    <lineage>
        <taxon>Eukaryota</taxon>
        <taxon>Viridiplantae</taxon>
        <taxon>Streptophyta</taxon>
        <taxon>Embryophyta</taxon>
        <taxon>Tracheophyta</taxon>
        <taxon>Spermatophyta</taxon>
        <taxon>Magnoliopsida</taxon>
        <taxon>Liliopsida</taxon>
        <taxon>Poales</taxon>
        <taxon>Cyperaceae</taxon>
        <taxon>Cyperoideae</taxon>
        <taxon>Rhynchosporeae</taxon>
        <taxon>Rhynchospora</taxon>
    </lineage>
</organism>
<dbReference type="SMART" id="SM00248">
    <property type="entry name" value="ANK"/>
    <property type="match status" value="8"/>
</dbReference>
<feature type="domain" description="PGG" evidence="9">
    <location>
        <begin position="502"/>
        <end position="607"/>
    </location>
</feature>
<comment type="caution">
    <text evidence="10">The sequence shown here is derived from an EMBL/GenBank/DDBJ whole genome shotgun (WGS) entry which is preliminary data.</text>
</comment>
<dbReference type="OrthoDB" id="1847170at2759"/>
<evidence type="ECO:0000259" key="9">
    <source>
        <dbReference type="Pfam" id="PF13962"/>
    </source>
</evidence>